<evidence type="ECO:0000313" key="2">
    <source>
        <dbReference type="EMBL" id="EST41734.1"/>
    </source>
</evidence>
<name>V6LM00_9EUKA</name>
<dbReference type="CDD" id="cd00519">
    <property type="entry name" value="Lipase_3"/>
    <property type="match status" value="1"/>
</dbReference>
<evidence type="ECO:0000259" key="1">
    <source>
        <dbReference type="Pfam" id="PF01764"/>
    </source>
</evidence>
<dbReference type="Proteomes" id="UP000018208">
    <property type="component" value="Unassembled WGS sequence"/>
</dbReference>
<sequence length="354" mass="41880">MSDYYMIQTQNKVEEMCSGVMQFFKKFCKGISKTSEFLVKYPQFLLSQKDNLEFYDFRDKEPYQMGYEEGLLYQQYFQMTKLLHKQFDNEKHTETLLRKYYSNLYKEIGVNKLLICNFIQEQICQPIFVTFNLGDILYVIIRGTKNMKDLISCICYEEIMVSQNIYHEGFYQSANYIFQKIQQIAKNQKIVLVGYSYGGAVAAVLAQLLSYQVNQINCVTFGAPPNSYQKLQFTPYITNIINYNDPICRLSQQSIQLYFSRVMNTDYRNISTSELLYKSQHSIQIQHSGTIIIFDEQKRFFKVSSNSFFEIPLHLLYSNLHFHHTYDQSFIQNDQHGLSHFQQSCAQQIQNHQK</sequence>
<reference evidence="2 3" key="1">
    <citation type="journal article" date="2014" name="PLoS Genet.">
        <title>The Genome of Spironucleus salmonicida Highlights a Fish Pathogen Adapted to Fluctuating Environments.</title>
        <authorList>
            <person name="Xu F."/>
            <person name="Jerlstrom-Hultqvist J."/>
            <person name="Einarsson E."/>
            <person name="Astvaldsson A."/>
            <person name="Svard S.G."/>
            <person name="Andersson J.O."/>
        </authorList>
    </citation>
    <scope>NUCLEOTIDE SEQUENCE</scope>
    <source>
        <strain evidence="3">ATCC 50377</strain>
    </source>
</reference>
<dbReference type="AlphaFoldDB" id="V6LM00"/>
<reference evidence="3" key="2">
    <citation type="submission" date="2020-12" db="EMBL/GenBank/DDBJ databases">
        <title>New Spironucleus salmonicida genome in near-complete chromosomes.</title>
        <authorList>
            <person name="Xu F."/>
            <person name="Kurt Z."/>
            <person name="Jimenez-Gonzalez A."/>
            <person name="Astvaldsson A."/>
            <person name="Andersson J.O."/>
            <person name="Svard S.G."/>
        </authorList>
    </citation>
    <scope>NUCLEOTIDE SEQUENCE</scope>
    <source>
        <strain evidence="3">ATCC 50377</strain>
    </source>
</reference>
<dbReference type="EMBL" id="AUWU02000003">
    <property type="protein sequence ID" value="KAH0575459.1"/>
    <property type="molecule type" value="Genomic_DNA"/>
</dbReference>
<feature type="domain" description="Fungal lipase-type" evidence="1">
    <location>
        <begin position="138"/>
        <end position="252"/>
    </location>
</feature>
<keyword evidence="4" id="KW-1185">Reference proteome</keyword>
<dbReference type="Gene3D" id="3.40.50.1820">
    <property type="entry name" value="alpha/beta hydrolase"/>
    <property type="match status" value="1"/>
</dbReference>
<dbReference type="PANTHER" id="PTHR46023">
    <property type="entry name" value="LIPASE CLASS 3 PROTEIN-LIKE"/>
    <property type="match status" value="1"/>
</dbReference>
<dbReference type="Pfam" id="PF01764">
    <property type="entry name" value="Lipase_3"/>
    <property type="match status" value="1"/>
</dbReference>
<gene>
    <name evidence="2" type="ORF">SS50377_18820</name>
    <name evidence="3" type="ORF">SS50377_23092</name>
</gene>
<dbReference type="InterPro" id="IPR002921">
    <property type="entry name" value="Fungal_lipase-type"/>
</dbReference>
<dbReference type="PANTHER" id="PTHR46023:SF6">
    <property type="entry name" value="LIPASE CLASS 3 FAMILY PROTEIN"/>
    <property type="match status" value="1"/>
</dbReference>
<dbReference type="VEuPathDB" id="GiardiaDB:SS50377_23092"/>
<dbReference type="SUPFAM" id="SSF53474">
    <property type="entry name" value="alpha/beta-Hydrolases"/>
    <property type="match status" value="1"/>
</dbReference>
<evidence type="ECO:0000313" key="3">
    <source>
        <dbReference type="EMBL" id="KAH0575459.1"/>
    </source>
</evidence>
<protein>
    <submittedName>
        <fullName evidence="2">Lipase class 3 family protein</fullName>
    </submittedName>
</protein>
<accession>V6LM00</accession>
<dbReference type="EMBL" id="KI546168">
    <property type="protein sequence ID" value="EST41734.1"/>
    <property type="molecule type" value="Genomic_DNA"/>
</dbReference>
<dbReference type="InterPro" id="IPR029058">
    <property type="entry name" value="AB_hydrolase_fold"/>
</dbReference>
<proteinExistence type="predicted"/>
<dbReference type="GO" id="GO:0006629">
    <property type="term" value="P:lipid metabolic process"/>
    <property type="evidence" value="ECO:0007669"/>
    <property type="project" value="InterPro"/>
</dbReference>
<organism evidence="2">
    <name type="scientific">Spironucleus salmonicida</name>
    <dbReference type="NCBI Taxonomy" id="348837"/>
    <lineage>
        <taxon>Eukaryota</taxon>
        <taxon>Metamonada</taxon>
        <taxon>Diplomonadida</taxon>
        <taxon>Hexamitidae</taxon>
        <taxon>Hexamitinae</taxon>
        <taxon>Spironucleus</taxon>
    </lineage>
</organism>
<evidence type="ECO:0000313" key="4">
    <source>
        <dbReference type="Proteomes" id="UP000018208"/>
    </source>
</evidence>